<keyword evidence="3" id="KW-0540">Nuclease</keyword>
<dbReference type="InterPro" id="IPR053148">
    <property type="entry name" value="PD-DEXK-like_domain"/>
</dbReference>
<dbReference type="AlphaFoldDB" id="A0A7W5ZNC7"/>
<keyword evidence="3" id="KW-0255">Endonuclease</keyword>
<organism evidence="3 4">
    <name type="scientific">Runella defluvii</name>
    <dbReference type="NCBI Taxonomy" id="370973"/>
    <lineage>
        <taxon>Bacteria</taxon>
        <taxon>Pseudomonadati</taxon>
        <taxon>Bacteroidota</taxon>
        <taxon>Cytophagia</taxon>
        <taxon>Cytophagales</taxon>
        <taxon>Spirosomataceae</taxon>
        <taxon>Runella</taxon>
    </lineage>
</organism>
<dbReference type="InterPro" id="IPR009362">
    <property type="entry name" value="YhcG_C"/>
</dbReference>
<dbReference type="Proteomes" id="UP000541352">
    <property type="component" value="Unassembled WGS sequence"/>
</dbReference>
<dbReference type="Pfam" id="PF17761">
    <property type="entry name" value="DUF1016_N"/>
    <property type="match status" value="1"/>
</dbReference>
<accession>A0A7W5ZNC7</accession>
<evidence type="ECO:0000259" key="1">
    <source>
        <dbReference type="Pfam" id="PF06250"/>
    </source>
</evidence>
<dbReference type="Gene3D" id="3.40.1350.10">
    <property type="match status" value="1"/>
</dbReference>
<comment type="caution">
    <text evidence="3">The sequence shown here is derived from an EMBL/GenBank/DDBJ whole genome shotgun (WGS) entry which is preliminary data.</text>
</comment>
<dbReference type="EMBL" id="JACIBY010000009">
    <property type="protein sequence ID" value="MBB3840114.1"/>
    <property type="molecule type" value="Genomic_DNA"/>
</dbReference>
<evidence type="ECO:0000313" key="4">
    <source>
        <dbReference type="Proteomes" id="UP000541352"/>
    </source>
</evidence>
<keyword evidence="3" id="KW-0378">Hydrolase</keyword>
<dbReference type="GO" id="GO:0003676">
    <property type="term" value="F:nucleic acid binding"/>
    <property type="evidence" value="ECO:0007669"/>
    <property type="project" value="InterPro"/>
</dbReference>
<keyword evidence="4" id="KW-1185">Reference proteome</keyword>
<feature type="domain" description="YhcG PDDEXK nuclease" evidence="1">
    <location>
        <begin position="180"/>
        <end position="333"/>
    </location>
</feature>
<reference evidence="3 4" key="1">
    <citation type="submission" date="2020-08" db="EMBL/GenBank/DDBJ databases">
        <title>Genomic Encyclopedia of Type Strains, Phase IV (KMG-IV): sequencing the most valuable type-strain genomes for metagenomic binning, comparative biology and taxonomic classification.</title>
        <authorList>
            <person name="Goeker M."/>
        </authorList>
    </citation>
    <scope>NUCLEOTIDE SEQUENCE [LARGE SCALE GENOMIC DNA]</scope>
    <source>
        <strain evidence="3 4">DSM 17976</strain>
    </source>
</reference>
<sequence length="348" mass="41084">MNNDLKNNDILYDKVAQLIEQARKQVATAVNLAMVHTYFEIGRMIVEDEQQGKQKAQYGKYIIKDLAKKLNDRFGKGFSEVNLRQMRAFYEAYSIQQTQSAELGKVRFTLSWSHYLVLMRIPNPDERSFYEIEATNNNWKIKELERQYHSSLYQRLALSRDKEGVKLLSQKGQIVTSTLDVLKDPYVLEFLGLKEEHQYSESQLETRIIDNLQYFMLELGKGFAFVGRQVRFSFDESHFKVDLVFYNRLLQCFVLIDLKIGKLTHQDLGQMQMYVNYYDRYEKQDYEKPTIGILLCQQKNDALVELTLPKDANIYAAEYSLYLPEKQLLQQKLNEWATEFENNLKNDE</sequence>
<dbReference type="InterPro" id="IPR011856">
    <property type="entry name" value="tRNA_endonuc-like_dom_sf"/>
</dbReference>
<proteinExistence type="predicted"/>
<evidence type="ECO:0000313" key="3">
    <source>
        <dbReference type="EMBL" id="MBB3840114.1"/>
    </source>
</evidence>
<name>A0A7W5ZNC7_9BACT</name>
<gene>
    <name evidence="3" type="ORF">FHS57_004127</name>
</gene>
<dbReference type="PANTHER" id="PTHR30547">
    <property type="entry name" value="UNCHARACTERIZED PROTEIN YHCG-RELATED"/>
    <property type="match status" value="1"/>
</dbReference>
<dbReference type="GO" id="GO:0004519">
    <property type="term" value="F:endonuclease activity"/>
    <property type="evidence" value="ECO:0007669"/>
    <property type="project" value="UniProtKB-KW"/>
</dbReference>
<dbReference type="Pfam" id="PF06250">
    <property type="entry name" value="YhcG_C"/>
    <property type="match status" value="1"/>
</dbReference>
<dbReference type="InterPro" id="IPR041527">
    <property type="entry name" value="YhcG_N"/>
</dbReference>
<dbReference type="RefSeq" id="WP_183976882.1">
    <property type="nucleotide sequence ID" value="NZ_JACIBY010000009.1"/>
</dbReference>
<protein>
    <submittedName>
        <fullName evidence="3">Putative nuclease of restriction endonuclease-like (RecB) superfamily</fullName>
    </submittedName>
</protein>
<evidence type="ECO:0000259" key="2">
    <source>
        <dbReference type="Pfam" id="PF17761"/>
    </source>
</evidence>
<dbReference type="PANTHER" id="PTHR30547:SF5">
    <property type="entry name" value="NUCLEASE YHCG-RELATED"/>
    <property type="match status" value="1"/>
</dbReference>
<feature type="domain" description="YhcG N-terminal" evidence="2">
    <location>
        <begin position="15"/>
        <end position="155"/>
    </location>
</feature>